<comment type="caution">
    <text evidence="3">The sequence shown here is derived from an EMBL/GenBank/DDBJ whole genome shotgun (WGS) entry which is preliminary data.</text>
</comment>
<dbReference type="RefSeq" id="XP_001840860.1">
    <property type="nucleotide sequence ID" value="XM_001840808.2"/>
</dbReference>
<name>A8PEW4_COPC7</name>
<dbReference type="EMBL" id="AACS02000008">
    <property type="protein sequence ID" value="EAU80913.1"/>
    <property type="molecule type" value="Genomic_DNA"/>
</dbReference>
<dbReference type="KEGG" id="cci:CC1G_03089"/>
<evidence type="ECO:0000313" key="4">
    <source>
        <dbReference type="Proteomes" id="UP000001861"/>
    </source>
</evidence>
<sequence>MKFSVVLASLLFAAGAYAQSSEGEAPASDSVVPTDAVPSASGDASGSASGSVRPTSSASGSGAEPEPTEDEGAALRLGAPITLGAIAAAAGLLL</sequence>
<keyword evidence="4" id="KW-1185">Reference proteome</keyword>
<feature type="compositionally biased region" description="Low complexity" evidence="1">
    <location>
        <begin position="39"/>
        <end position="51"/>
    </location>
</feature>
<dbReference type="VEuPathDB" id="FungiDB:CC1G_03089"/>
<evidence type="ECO:0000313" key="3">
    <source>
        <dbReference type="EMBL" id="EAU80913.1"/>
    </source>
</evidence>
<feature type="signal peptide" evidence="2">
    <location>
        <begin position="1"/>
        <end position="18"/>
    </location>
</feature>
<keyword evidence="2" id="KW-0732">Signal</keyword>
<dbReference type="AlphaFoldDB" id="A8PEW4"/>
<protein>
    <submittedName>
        <fullName evidence="3">Uncharacterized protein</fullName>
    </submittedName>
</protein>
<dbReference type="Proteomes" id="UP000001861">
    <property type="component" value="Unassembled WGS sequence"/>
</dbReference>
<accession>A8PEW4</accession>
<feature type="chain" id="PRO_5002724792" evidence="2">
    <location>
        <begin position="19"/>
        <end position="94"/>
    </location>
</feature>
<evidence type="ECO:0000256" key="2">
    <source>
        <dbReference type="SAM" id="SignalP"/>
    </source>
</evidence>
<dbReference type="InParanoid" id="A8PEW4"/>
<feature type="region of interest" description="Disordered" evidence="1">
    <location>
        <begin position="22"/>
        <end position="75"/>
    </location>
</feature>
<dbReference type="GeneID" id="6017515"/>
<reference evidence="3 4" key="1">
    <citation type="journal article" date="2010" name="Proc. Natl. Acad. Sci. U.S.A.">
        <title>Insights into evolution of multicellular fungi from the assembled chromosomes of the mushroom Coprinopsis cinerea (Coprinus cinereus).</title>
        <authorList>
            <person name="Stajich J.E."/>
            <person name="Wilke S.K."/>
            <person name="Ahren D."/>
            <person name="Au C.H."/>
            <person name="Birren B.W."/>
            <person name="Borodovsky M."/>
            <person name="Burns C."/>
            <person name="Canback B."/>
            <person name="Casselton L.A."/>
            <person name="Cheng C.K."/>
            <person name="Deng J."/>
            <person name="Dietrich F.S."/>
            <person name="Fargo D.C."/>
            <person name="Farman M.L."/>
            <person name="Gathman A.C."/>
            <person name="Goldberg J."/>
            <person name="Guigo R."/>
            <person name="Hoegger P.J."/>
            <person name="Hooker J.B."/>
            <person name="Huggins A."/>
            <person name="James T.Y."/>
            <person name="Kamada T."/>
            <person name="Kilaru S."/>
            <person name="Kodira C."/>
            <person name="Kues U."/>
            <person name="Kupfer D."/>
            <person name="Kwan H.S."/>
            <person name="Lomsadze A."/>
            <person name="Li W."/>
            <person name="Lilly W.W."/>
            <person name="Ma L.J."/>
            <person name="Mackey A.J."/>
            <person name="Manning G."/>
            <person name="Martin F."/>
            <person name="Muraguchi H."/>
            <person name="Natvig D.O."/>
            <person name="Palmerini H."/>
            <person name="Ramesh M.A."/>
            <person name="Rehmeyer C.J."/>
            <person name="Roe B.A."/>
            <person name="Shenoy N."/>
            <person name="Stanke M."/>
            <person name="Ter-Hovhannisyan V."/>
            <person name="Tunlid A."/>
            <person name="Velagapudi R."/>
            <person name="Vision T.J."/>
            <person name="Zeng Q."/>
            <person name="Zolan M.E."/>
            <person name="Pukkila P.J."/>
        </authorList>
    </citation>
    <scope>NUCLEOTIDE SEQUENCE [LARGE SCALE GENOMIC DNA]</scope>
    <source>
        <strain evidence="4">Okayama-7 / 130 / ATCC MYA-4618 / FGSC 9003</strain>
    </source>
</reference>
<gene>
    <name evidence="3" type="ORF">CC1G_03089</name>
</gene>
<proteinExistence type="predicted"/>
<organism evidence="3 4">
    <name type="scientific">Coprinopsis cinerea (strain Okayama-7 / 130 / ATCC MYA-4618 / FGSC 9003)</name>
    <name type="common">Inky cap fungus</name>
    <name type="synonym">Hormographiella aspergillata</name>
    <dbReference type="NCBI Taxonomy" id="240176"/>
    <lineage>
        <taxon>Eukaryota</taxon>
        <taxon>Fungi</taxon>
        <taxon>Dikarya</taxon>
        <taxon>Basidiomycota</taxon>
        <taxon>Agaricomycotina</taxon>
        <taxon>Agaricomycetes</taxon>
        <taxon>Agaricomycetidae</taxon>
        <taxon>Agaricales</taxon>
        <taxon>Agaricineae</taxon>
        <taxon>Psathyrellaceae</taxon>
        <taxon>Coprinopsis</taxon>
    </lineage>
</organism>
<evidence type="ECO:0000256" key="1">
    <source>
        <dbReference type="SAM" id="MobiDB-lite"/>
    </source>
</evidence>